<evidence type="ECO:0000313" key="8">
    <source>
        <dbReference type="Proteomes" id="UP000053825"/>
    </source>
</evidence>
<evidence type="ECO:0000256" key="5">
    <source>
        <dbReference type="ARBA" id="ARBA00069358"/>
    </source>
</evidence>
<dbReference type="InterPro" id="IPR041516">
    <property type="entry name" value="LACTB2_WH"/>
</dbReference>
<dbReference type="InterPro" id="IPR050662">
    <property type="entry name" value="Sec-metab_biosynth-thioest"/>
</dbReference>
<dbReference type="GO" id="GO:0046872">
    <property type="term" value="F:metal ion binding"/>
    <property type="evidence" value="ECO:0007669"/>
    <property type="project" value="UniProtKB-KW"/>
</dbReference>
<keyword evidence="8" id="KW-1185">Reference proteome</keyword>
<dbReference type="EMBL" id="KQ414722">
    <property type="protein sequence ID" value="KOC62726.1"/>
    <property type="molecule type" value="Genomic_DNA"/>
</dbReference>
<dbReference type="InterPro" id="IPR001279">
    <property type="entry name" value="Metallo-B-lactamas"/>
</dbReference>
<dbReference type="STRING" id="597456.A0A0L7QVZ3"/>
<dbReference type="Pfam" id="PF00753">
    <property type="entry name" value="Lactamase_B"/>
    <property type="match status" value="1"/>
</dbReference>
<feature type="domain" description="Metallo-beta-lactamase" evidence="6">
    <location>
        <begin position="32"/>
        <end position="207"/>
    </location>
</feature>
<keyword evidence="2" id="KW-0479">Metal-binding</keyword>
<evidence type="ECO:0000259" key="6">
    <source>
        <dbReference type="SMART" id="SM00849"/>
    </source>
</evidence>
<dbReference type="CDD" id="cd07722">
    <property type="entry name" value="LACTB2-like_MBL-fold"/>
    <property type="match status" value="1"/>
</dbReference>
<gene>
    <name evidence="7" type="ORF">WH47_04840</name>
</gene>
<dbReference type="InterPro" id="IPR036388">
    <property type="entry name" value="WH-like_DNA-bd_sf"/>
</dbReference>
<comment type="similarity">
    <text evidence="1">Belongs to the metallo-beta-lactamase superfamily. Glyoxalase II family.</text>
</comment>
<dbReference type="SMART" id="SM00849">
    <property type="entry name" value="Lactamase_B"/>
    <property type="match status" value="1"/>
</dbReference>
<dbReference type="OrthoDB" id="17458at2759"/>
<dbReference type="PANTHER" id="PTHR23131:SF0">
    <property type="entry name" value="ENDORIBONUCLEASE LACTB2"/>
    <property type="match status" value="1"/>
</dbReference>
<accession>A0A0L7QVZ3</accession>
<dbReference type="PANTHER" id="PTHR23131">
    <property type="entry name" value="ENDORIBONUCLEASE LACTB2"/>
    <property type="match status" value="1"/>
</dbReference>
<dbReference type="GO" id="GO:0016787">
    <property type="term" value="F:hydrolase activity"/>
    <property type="evidence" value="ECO:0007669"/>
    <property type="project" value="UniProtKB-KW"/>
</dbReference>
<dbReference type="Proteomes" id="UP000053825">
    <property type="component" value="Unassembled WGS sequence"/>
</dbReference>
<sequence length="293" mass="33178">MKSLTNLPVISRLSDTVIRILGCNPGIMTLQGTNTYLVGTGTRRILIDAGEAKTAKEYTKVLRQVLEEEKATIEHLMITHWHHDHLGGAKSVQNLLRTMNPTYHSTTWKLPRAPEDKGKKSQAEQNISWQDLEDKQVVEVEGAKVRVEYTPGHSSDHASLVLEDENIICCGDCVLGEGTAIFEDLLTYMDSLKKIMAMKPKLMYPGHGPVIEDPETVIKYYIEHRLRRENEILGVIQETAKNKAISEMDIVKHMYMGTSKIMWEVAAYNVERHLDKLLKEGKVKGEKGKWQSV</sequence>
<keyword evidence="4" id="KW-0862">Zinc</keyword>
<dbReference type="Gene3D" id="1.10.10.10">
    <property type="entry name" value="Winged helix-like DNA-binding domain superfamily/Winged helix DNA-binding domain"/>
    <property type="match status" value="1"/>
</dbReference>
<dbReference type="Pfam" id="PF17778">
    <property type="entry name" value="WHD_BLACT"/>
    <property type="match status" value="1"/>
</dbReference>
<name>A0A0L7QVZ3_9HYME</name>
<dbReference type="SUPFAM" id="SSF56281">
    <property type="entry name" value="Metallo-hydrolase/oxidoreductase"/>
    <property type="match status" value="1"/>
</dbReference>
<protein>
    <recommendedName>
        <fullName evidence="5">Beta-lactamase-like protein 2 homolog</fullName>
    </recommendedName>
</protein>
<evidence type="ECO:0000313" key="7">
    <source>
        <dbReference type="EMBL" id="KOC62726.1"/>
    </source>
</evidence>
<dbReference type="FunFam" id="3.60.15.10:FF:000017">
    <property type="entry name" value="Lactamase beta 2"/>
    <property type="match status" value="1"/>
</dbReference>
<dbReference type="InterPro" id="IPR036866">
    <property type="entry name" value="RibonucZ/Hydroxyglut_hydro"/>
</dbReference>
<organism evidence="7 8">
    <name type="scientific">Habropoda laboriosa</name>
    <dbReference type="NCBI Taxonomy" id="597456"/>
    <lineage>
        <taxon>Eukaryota</taxon>
        <taxon>Metazoa</taxon>
        <taxon>Ecdysozoa</taxon>
        <taxon>Arthropoda</taxon>
        <taxon>Hexapoda</taxon>
        <taxon>Insecta</taxon>
        <taxon>Pterygota</taxon>
        <taxon>Neoptera</taxon>
        <taxon>Endopterygota</taxon>
        <taxon>Hymenoptera</taxon>
        <taxon>Apocrita</taxon>
        <taxon>Aculeata</taxon>
        <taxon>Apoidea</taxon>
        <taxon>Anthophila</taxon>
        <taxon>Apidae</taxon>
        <taxon>Habropoda</taxon>
    </lineage>
</organism>
<dbReference type="Gene3D" id="3.60.15.10">
    <property type="entry name" value="Ribonuclease Z/Hydroxyacylglutathione hydrolase-like"/>
    <property type="match status" value="1"/>
</dbReference>
<dbReference type="GO" id="GO:0031123">
    <property type="term" value="P:RNA 3'-end processing"/>
    <property type="evidence" value="ECO:0007669"/>
    <property type="project" value="UniProtKB-ARBA"/>
</dbReference>
<evidence type="ECO:0000256" key="2">
    <source>
        <dbReference type="ARBA" id="ARBA00022723"/>
    </source>
</evidence>
<keyword evidence="3" id="KW-0378">Hydrolase</keyword>
<dbReference type="AlphaFoldDB" id="A0A0L7QVZ3"/>
<evidence type="ECO:0000256" key="3">
    <source>
        <dbReference type="ARBA" id="ARBA00022801"/>
    </source>
</evidence>
<dbReference type="InterPro" id="IPR047921">
    <property type="entry name" value="LACTB2-like_MBL-fold"/>
</dbReference>
<evidence type="ECO:0000256" key="4">
    <source>
        <dbReference type="ARBA" id="ARBA00022833"/>
    </source>
</evidence>
<reference evidence="7 8" key="1">
    <citation type="submission" date="2015-07" db="EMBL/GenBank/DDBJ databases">
        <title>The genome of Habropoda laboriosa.</title>
        <authorList>
            <person name="Pan H."/>
            <person name="Kapheim K."/>
        </authorList>
    </citation>
    <scope>NUCLEOTIDE SEQUENCE [LARGE SCALE GENOMIC DNA]</scope>
    <source>
        <strain evidence="7">0110345459</strain>
    </source>
</reference>
<proteinExistence type="inferred from homology"/>
<evidence type="ECO:0000256" key="1">
    <source>
        <dbReference type="ARBA" id="ARBA00006759"/>
    </source>
</evidence>